<dbReference type="eggNOG" id="COG1309">
    <property type="taxonomic scope" value="Bacteria"/>
</dbReference>
<dbReference type="GO" id="GO:0003700">
    <property type="term" value="F:DNA-binding transcription factor activity"/>
    <property type="evidence" value="ECO:0007669"/>
    <property type="project" value="TreeGrafter"/>
</dbReference>
<dbReference type="InterPro" id="IPR041490">
    <property type="entry name" value="KstR2_TetR_C"/>
</dbReference>
<dbReference type="InterPro" id="IPR009057">
    <property type="entry name" value="Homeodomain-like_sf"/>
</dbReference>
<feature type="domain" description="HTH tetR-type" evidence="5">
    <location>
        <begin position="3"/>
        <end position="63"/>
    </location>
</feature>
<evidence type="ECO:0000259" key="5">
    <source>
        <dbReference type="PROSITE" id="PS50977"/>
    </source>
</evidence>
<dbReference type="InterPro" id="IPR050109">
    <property type="entry name" value="HTH-type_TetR-like_transc_reg"/>
</dbReference>
<gene>
    <name evidence="6" type="ordered locus">Cwoe_2195</name>
</gene>
<name>D3F5F3_CONWI</name>
<keyword evidence="1" id="KW-0805">Transcription regulation</keyword>
<evidence type="ECO:0000313" key="7">
    <source>
        <dbReference type="Proteomes" id="UP000008229"/>
    </source>
</evidence>
<dbReference type="InterPro" id="IPR001647">
    <property type="entry name" value="HTH_TetR"/>
</dbReference>
<dbReference type="PROSITE" id="PS50977">
    <property type="entry name" value="HTH_TETR_2"/>
    <property type="match status" value="1"/>
</dbReference>
<evidence type="ECO:0000256" key="3">
    <source>
        <dbReference type="ARBA" id="ARBA00023163"/>
    </source>
</evidence>
<dbReference type="HOGENOM" id="CLU_069356_12_4_11"/>
<dbReference type="KEGG" id="cwo:Cwoe_2195"/>
<evidence type="ECO:0000256" key="4">
    <source>
        <dbReference type="PROSITE-ProRule" id="PRU00335"/>
    </source>
</evidence>
<keyword evidence="2 4" id="KW-0238">DNA-binding</keyword>
<dbReference type="Pfam" id="PF17932">
    <property type="entry name" value="TetR_C_24"/>
    <property type="match status" value="1"/>
</dbReference>
<sequence>MPVSTRDRLSIEAARMFAERGYHGTSIGDLAGALGIRKASVYTHINGKEELLAQIALAGATAFHAALDAVPEDAAPGERLRLALRAHLGVVDRQLDVATVWLQEWRYLTGDARRRFLAERRRYERRVTRLHQDAVDAGALRADLDVRHAVLVFLSVGNWAYTWMSRGARVGETADALWSLLLEGTAPRR</sequence>
<dbReference type="PANTHER" id="PTHR30055">
    <property type="entry name" value="HTH-TYPE TRANSCRIPTIONAL REGULATOR RUTR"/>
    <property type="match status" value="1"/>
</dbReference>
<dbReference type="SUPFAM" id="SSF48498">
    <property type="entry name" value="Tetracyclin repressor-like, C-terminal domain"/>
    <property type="match status" value="1"/>
</dbReference>
<dbReference type="EMBL" id="CP001854">
    <property type="protein sequence ID" value="ADB50620.1"/>
    <property type="molecule type" value="Genomic_DNA"/>
</dbReference>
<evidence type="ECO:0000313" key="6">
    <source>
        <dbReference type="EMBL" id="ADB50620.1"/>
    </source>
</evidence>
<keyword evidence="3" id="KW-0804">Transcription</keyword>
<organism evidence="6 7">
    <name type="scientific">Conexibacter woesei (strain DSM 14684 / CCUG 47730 / CIP 108061 / JCM 11494 / NBRC 100937 / ID131577)</name>
    <dbReference type="NCBI Taxonomy" id="469383"/>
    <lineage>
        <taxon>Bacteria</taxon>
        <taxon>Bacillati</taxon>
        <taxon>Actinomycetota</taxon>
        <taxon>Thermoleophilia</taxon>
        <taxon>Solirubrobacterales</taxon>
        <taxon>Conexibacteraceae</taxon>
        <taxon>Conexibacter</taxon>
    </lineage>
</organism>
<dbReference type="Proteomes" id="UP000008229">
    <property type="component" value="Chromosome"/>
</dbReference>
<dbReference type="GO" id="GO:0000976">
    <property type="term" value="F:transcription cis-regulatory region binding"/>
    <property type="evidence" value="ECO:0007669"/>
    <property type="project" value="TreeGrafter"/>
</dbReference>
<reference evidence="7" key="2">
    <citation type="submission" date="2010-01" db="EMBL/GenBank/DDBJ databases">
        <title>The complete genome of Conexibacter woesei DSM 14684.</title>
        <authorList>
            <consortium name="US DOE Joint Genome Institute (JGI-PGF)"/>
            <person name="Lucas S."/>
            <person name="Copeland A."/>
            <person name="Lapidus A."/>
            <person name="Glavina del Rio T."/>
            <person name="Dalin E."/>
            <person name="Tice H."/>
            <person name="Bruce D."/>
            <person name="Goodwin L."/>
            <person name="Pitluck S."/>
            <person name="Kyrpides N."/>
            <person name="Mavromatis K."/>
            <person name="Ivanova N."/>
            <person name="Mikhailova N."/>
            <person name="Chertkov O."/>
            <person name="Brettin T."/>
            <person name="Detter J.C."/>
            <person name="Han C."/>
            <person name="Larimer F."/>
            <person name="Land M."/>
            <person name="Hauser L."/>
            <person name="Markowitz V."/>
            <person name="Cheng J.-F."/>
            <person name="Hugenholtz P."/>
            <person name="Woyke T."/>
            <person name="Wu D."/>
            <person name="Pukall R."/>
            <person name="Steenblock K."/>
            <person name="Schneider S."/>
            <person name="Klenk H.-P."/>
            <person name="Eisen J.A."/>
        </authorList>
    </citation>
    <scope>NUCLEOTIDE SEQUENCE [LARGE SCALE GENOMIC DNA]</scope>
    <source>
        <strain evidence="7">DSM 14684 / CIP 108061 / JCM 11494 / NBRC 100937 / ID131577</strain>
    </source>
</reference>
<evidence type="ECO:0000256" key="2">
    <source>
        <dbReference type="ARBA" id="ARBA00023125"/>
    </source>
</evidence>
<dbReference type="Gene3D" id="1.10.10.60">
    <property type="entry name" value="Homeodomain-like"/>
    <property type="match status" value="1"/>
</dbReference>
<dbReference type="PRINTS" id="PR00455">
    <property type="entry name" value="HTHTETR"/>
</dbReference>
<keyword evidence="7" id="KW-1185">Reference proteome</keyword>
<protein>
    <submittedName>
        <fullName evidence="6">Transcriptional regulator, TetR family</fullName>
    </submittedName>
</protein>
<dbReference type="InterPro" id="IPR036271">
    <property type="entry name" value="Tet_transcr_reg_TetR-rel_C_sf"/>
</dbReference>
<dbReference type="Gene3D" id="1.10.357.10">
    <property type="entry name" value="Tetracycline Repressor, domain 2"/>
    <property type="match status" value="1"/>
</dbReference>
<evidence type="ECO:0000256" key="1">
    <source>
        <dbReference type="ARBA" id="ARBA00023015"/>
    </source>
</evidence>
<feature type="DNA-binding region" description="H-T-H motif" evidence="4">
    <location>
        <begin position="26"/>
        <end position="45"/>
    </location>
</feature>
<accession>D3F5F3</accession>
<reference evidence="6 7" key="1">
    <citation type="journal article" date="2010" name="Stand. Genomic Sci.">
        <title>Complete genome sequence of Conexibacter woesei type strain (ID131577).</title>
        <authorList>
            <person name="Pukall R."/>
            <person name="Lapidus A."/>
            <person name="Glavina Del Rio T."/>
            <person name="Copeland A."/>
            <person name="Tice H."/>
            <person name="Cheng J.-F."/>
            <person name="Lucas S."/>
            <person name="Chen F."/>
            <person name="Nolan M."/>
            <person name="Bruce D."/>
            <person name="Goodwin L."/>
            <person name="Pitluck S."/>
            <person name="Mavromatis K."/>
            <person name="Ivanova N."/>
            <person name="Ovchinnikova G."/>
            <person name="Pati A."/>
            <person name="Chen A."/>
            <person name="Palaniappan K."/>
            <person name="Land M."/>
            <person name="Hauser L."/>
            <person name="Chang Y.-J."/>
            <person name="Jeffries C.D."/>
            <person name="Chain P."/>
            <person name="Meincke L."/>
            <person name="Sims D."/>
            <person name="Brettin T."/>
            <person name="Detter J.C."/>
            <person name="Rohde M."/>
            <person name="Goeker M."/>
            <person name="Bristow J."/>
            <person name="Eisen J.A."/>
            <person name="Markowitz V."/>
            <person name="Kyrpides N.C."/>
            <person name="Klenk H.-P."/>
            <person name="Hugenholtz P."/>
        </authorList>
    </citation>
    <scope>NUCLEOTIDE SEQUENCE [LARGE SCALE GENOMIC DNA]</scope>
    <source>
        <strain evidence="7">DSM 14684 / CIP 108061 / JCM 11494 / NBRC 100937 / ID131577</strain>
    </source>
</reference>
<dbReference type="PANTHER" id="PTHR30055:SF234">
    <property type="entry name" value="HTH-TYPE TRANSCRIPTIONAL REGULATOR BETI"/>
    <property type="match status" value="1"/>
</dbReference>
<dbReference type="STRING" id="469383.Cwoe_2195"/>
<dbReference type="SUPFAM" id="SSF46689">
    <property type="entry name" value="Homeodomain-like"/>
    <property type="match status" value="1"/>
</dbReference>
<dbReference type="Pfam" id="PF00440">
    <property type="entry name" value="TetR_N"/>
    <property type="match status" value="1"/>
</dbReference>
<proteinExistence type="predicted"/>
<dbReference type="AlphaFoldDB" id="D3F5F3"/>